<gene>
    <name evidence="1" type="ORF">K6K13_12940</name>
</gene>
<name>A0ABX9AKM8_9ENTR</name>
<organism evidence="1 2">
    <name type="scientific">Symbiopectobacterium purcellii</name>
    <dbReference type="NCBI Taxonomy" id="2871826"/>
    <lineage>
        <taxon>Bacteria</taxon>
        <taxon>Pseudomonadati</taxon>
        <taxon>Pseudomonadota</taxon>
        <taxon>Gammaproteobacteria</taxon>
        <taxon>Enterobacterales</taxon>
        <taxon>Enterobacteriaceae</taxon>
    </lineage>
</organism>
<evidence type="ECO:0000313" key="2">
    <source>
        <dbReference type="Proteomes" id="UP000825886"/>
    </source>
</evidence>
<sequence length="132" mass="14420">MQLGKTIVVLALGVLSGCDAQQAENSDKNNNRAQADNSVPIIIALKDRGEGFQEIPSTLLIKQTVSGDSVESPERATVTIEEDIPTDDSVAAMRYVYQLSKRDDTWKIDSKDISQRCVSGRGSADFSKELCR</sequence>
<reference evidence="1 2" key="1">
    <citation type="submission" date="2021-08" db="EMBL/GenBank/DDBJ databases">
        <title>Culture and genomic analysis of Symbiopectobacterium purcellii sp. nov. gen. nov., isolated from the leafhopper Empoasca decipiens.</title>
        <authorList>
            <person name="Nadal-Jimenez P."/>
            <person name="Siozios S."/>
            <person name="Halliday N."/>
            <person name="Camara M."/>
            <person name="Hurst G.D.D."/>
        </authorList>
    </citation>
    <scope>NUCLEOTIDE SEQUENCE [LARGE SCALE GENOMIC DNA]</scope>
    <source>
        <strain evidence="1 2">SyEd1</strain>
    </source>
</reference>
<dbReference type="PROSITE" id="PS51257">
    <property type="entry name" value="PROKAR_LIPOPROTEIN"/>
    <property type="match status" value="1"/>
</dbReference>
<keyword evidence="2" id="KW-1185">Reference proteome</keyword>
<protein>
    <recommendedName>
        <fullName evidence="3">Lipoprotein</fullName>
    </recommendedName>
</protein>
<accession>A0ABX9AKM8</accession>
<evidence type="ECO:0000313" key="1">
    <source>
        <dbReference type="EMBL" id="QZN94275.1"/>
    </source>
</evidence>
<evidence type="ECO:0008006" key="3">
    <source>
        <dbReference type="Google" id="ProtNLM"/>
    </source>
</evidence>
<dbReference type="EMBL" id="CP081864">
    <property type="protein sequence ID" value="QZN94275.1"/>
    <property type="molecule type" value="Genomic_DNA"/>
</dbReference>
<proteinExistence type="predicted"/>
<dbReference type="RefSeq" id="WP_222157400.1">
    <property type="nucleotide sequence ID" value="NZ_CP081864.1"/>
</dbReference>
<dbReference type="Proteomes" id="UP000825886">
    <property type="component" value="Chromosome"/>
</dbReference>